<reference evidence="12 13" key="1">
    <citation type="submission" date="2012-05" db="EMBL/GenBank/DDBJ databases">
        <authorList>
            <person name="Harkins D.M."/>
            <person name="Madupu R."/>
            <person name="Durkin A.S."/>
            <person name="Torralba M."/>
            <person name="Methe B."/>
            <person name="Sutton G.G."/>
            <person name="Nelson K.E."/>
        </authorList>
    </citation>
    <scope>NUCLEOTIDE SEQUENCE [LARGE SCALE GENOMIC DNA]</scope>
    <source>
        <strain evidence="12 13">F0489</strain>
    </source>
</reference>
<dbReference type="InterPro" id="IPR036206">
    <property type="entry name" value="ThiamineP_synth_sf"/>
</dbReference>
<dbReference type="Proteomes" id="UP000002941">
    <property type="component" value="Unassembled WGS sequence"/>
</dbReference>
<feature type="binding site" evidence="10">
    <location>
        <begin position="45"/>
        <end position="49"/>
    </location>
    <ligand>
        <name>4-amino-2-methyl-5-(diphosphooxymethyl)pyrimidine</name>
        <dbReference type="ChEBI" id="CHEBI:57841"/>
    </ligand>
</feature>
<dbReference type="GO" id="GO:0005737">
    <property type="term" value="C:cytoplasm"/>
    <property type="evidence" value="ECO:0007669"/>
    <property type="project" value="TreeGrafter"/>
</dbReference>
<dbReference type="GO" id="GO:0004789">
    <property type="term" value="F:thiamine-phosphate diphosphorylase activity"/>
    <property type="evidence" value="ECO:0007669"/>
    <property type="project" value="UniProtKB-UniRule"/>
</dbReference>
<sequence>MNPARPARTAIRQLNPTCYLVTSGSSRRTAEVAAAAARAGAGIVQVRAKDLSAAGLLELTLAVAGAVERANTATRVVVNDRCDIAFAAMRVGAHVHGVHLGQEDLPVADARALLGPRAVIGLTTGTLELVRGAQAVADLIDYVGAGPFRPTPTKDSGRPALGVEGYRPLVGATNLPVVAIGDVRPEDARALAGTGVAGVALVRGIMDAPDPTAAVREVLRGFAVRP</sequence>
<dbReference type="HAMAP" id="MF_00097">
    <property type="entry name" value="TMP_synthase"/>
    <property type="match status" value="1"/>
</dbReference>
<dbReference type="InterPro" id="IPR013785">
    <property type="entry name" value="Aldolase_TIM"/>
</dbReference>
<evidence type="ECO:0000256" key="5">
    <source>
        <dbReference type="ARBA" id="ARBA00022842"/>
    </source>
</evidence>
<comment type="similarity">
    <text evidence="10">Belongs to the thiamine-phosphate synthase family.</text>
</comment>
<evidence type="ECO:0000256" key="8">
    <source>
        <dbReference type="ARBA" id="ARBA00047851"/>
    </source>
</evidence>
<evidence type="ECO:0000256" key="9">
    <source>
        <dbReference type="ARBA" id="ARBA00047883"/>
    </source>
</evidence>
<dbReference type="GO" id="GO:0000287">
    <property type="term" value="F:magnesium ion binding"/>
    <property type="evidence" value="ECO:0007669"/>
    <property type="project" value="UniProtKB-UniRule"/>
</dbReference>
<dbReference type="AlphaFoldDB" id="J0XC51"/>
<comment type="caution">
    <text evidence="12">The sequence shown here is derived from an EMBL/GenBank/DDBJ whole genome shotgun (WGS) entry which is preliminary data.</text>
</comment>
<comment type="cofactor">
    <cofactor evidence="10">
        <name>Mg(2+)</name>
        <dbReference type="ChEBI" id="CHEBI:18420"/>
    </cofactor>
    <text evidence="10">Binds 1 Mg(2+) ion per subunit.</text>
</comment>
<comment type="caution">
    <text evidence="10">Lacks conserved residue(s) required for the propagation of feature annotation.</text>
</comment>
<dbReference type="eggNOG" id="COG0352">
    <property type="taxonomic scope" value="Bacteria"/>
</dbReference>
<dbReference type="PANTHER" id="PTHR20857:SF15">
    <property type="entry name" value="THIAMINE-PHOSPHATE SYNTHASE"/>
    <property type="match status" value="1"/>
</dbReference>
<accession>J0XC51</accession>
<evidence type="ECO:0000259" key="11">
    <source>
        <dbReference type="Pfam" id="PF02581"/>
    </source>
</evidence>
<dbReference type="Gene3D" id="3.20.20.70">
    <property type="entry name" value="Aldolase class I"/>
    <property type="match status" value="1"/>
</dbReference>
<name>J0XC51_9ACTO</name>
<comment type="pathway">
    <text evidence="2 10">Cofactor biosynthesis; thiamine diphosphate biosynthesis; thiamine phosphate from 4-amino-2-methyl-5-diphosphomethylpyrimidine and 4-methyl-5-(2-phosphoethyl)-thiazole: step 1/1.</text>
</comment>
<dbReference type="NCBIfam" id="NF000740">
    <property type="entry name" value="PRK00043.3-4"/>
    <property type="match status" value="1"/>
</dbReference>
<feature type="binding site" evidence="10">
    <location>
        <position position="80"/>
    </location>
    <ligand>
        <name>Mg(2+)</name>
        <dbReference type="ChEBI" id="CHEBI:18420"/>
    </ligand>
</feature>
<proteinExistence type="inferred from homology"/>
<dbReference type="InterPro" id="IPR034291">
    <property type="entry name" value="TMP_synthase"/>
</dbReference>
<gene>
    <name evidence="10" type="primary">thiE</name>
    <name evidence="12" type="ORF">HMPREF1318_2017</name>
</gene>
<dbReference type="SUPFAM" id="SSF51391">
    <property type="entry name" value="Thiamin phosphate synthase"/>
    <property type="match status" value="1"/>
</dbReference>
<keyword evidence="6 10" id="KW-0784">Thiamine biosynthesis</keyword>
<feature type="binding site" evidence="10">
    <location>
        <position position="154"/>
    </location>
    <ligand>
        <name>4-amino-2-methyl-5-(diphosphooxymethyl)pyrimidine</name>
        <dbReference type="ChEBI" id="CHEBI:57841"/>
    </ligand>
</feature>
<evidence type="ECO:0000256" key="1">
    <source>
        <dbReference type="ARBA" id="ARBA00003814"/>
    </source>
</evidence>
<dbReference type="GO" id="GO:0009229">
    <property type="term" value="P:thiamine diphosphate biosynthetic process"/>
    <property type="evidence" value="ECO:0007669"/>
    <property type="project" value="UniProtKB-UniRule"/>
</dbReference>
<feature type="binding site" evidence="10">
    <location>
        <begin position="151"/>
        <end position="153"/>
    </location>
    <ligand>
        <name>2-[(2R,5Z)-2-carboxy-4-methylthiazol-5(2H)-ylidene]ethyl phosphate</name>
        <dbReference type="ChEBI" id="CHEBI:62899"/>
    </ligand>
</feature>
<feature type="binding site" evidence="10">
    <location>
        <position position="123"/>
    </location>
    <ligand>
        <name>4-amino-2-methyl-5-(diphosphooxymethyl)pyrimidine</name>
        <dbReference type="ChEBI" id="CHEBI:57841"/>
    </ligand>
</feature>
<comment type="catalytic activity">
    <reaction evidence="8 10">
        <text>2-(2-carboxy-4-methylthiazol-5-yl)ethyl phosphate + 4-amino-2-methyl-5-(diphosphooxymethyl)pyrimidine + 2 H(+) = thiamine phosphate + CO2 + diphosphate</text>
        <dbReference type="Rhea" id="RHEA:47848"/>
        <dbReference type="ChEBI" id="CHEBI:15378"/>
        <dbReference type="ChEBI" id="CHEBI:16526"/>
        <dbReference type="ChEBI" id="CHEBI:33019"/>
        <dbReference type="ChEBI" id="CHEBI:37575"/>
        <dbReference type="ChEBI" id="CHEBI:57841"/>
        <dbReference type="ChEBI" id="CHEBI:62890"/>
        <dbReference type="EC" id="2.5.1.3"/>
    </reaction>
</comment>
<evidence type="ECO:0000256" key="10">
    <source>
        <dbReference type="HAMAP-Rule" id="MF_00097"/>
    </source>
</evidence>
<keyword evidence="13" id="KW-1185">Reference proteome</keyword>
<keyword evidence="3 10" id="KW-0808">Transferase</keyword>
<evidence type="ECO:0000256" key="4">
    <source>
        <dbReference type="ARBA" id="ARBA00022723"/>
    </source>
</evidence>
<dbReference type="UniPathway" id="UPA00060">
    <property type="reaction ID" value="UER00141"/>
</dbReference>
<evidence type="ECO:0000256" key="7">
    <source>
        <dbReference type="ARBA" id="ARBA00047334"/>
    </source>
</evidence>
<dbReference type="GO" id="GO:0009228">
    <property type="term" value="P:thiamine biosynthetic process"/>
    <property type="evidence" value="ECO:0007669"/>
    <property type="project" value="UniProtKB-KW"/>
</dbReference>
<dbReference type="PATRIC" id="fig|1125718.3.peg.1037"/>
<comment type="catalytic activity">
    <reaction evidence="9 10">
        <text>2-[(2R,5Z)-2-carboxy-4-methylthiazol-5(2H)-ylidene]ethyl phosphate + 4-amino-2-methyl-5-(diphosphooxymethyl)pyrimidine + 2 H(+) = thiamine phosphate + CO2 + diphosphate</text>
        <dbReference type="Rhea" id="RHEA:47844"/>
        <dbReference type="ChEBI" id="CHEBI:15378"/>
        <dbReference type="ChEBI" id="CHEBI:16526"/>
        <dbReference type="ChEBI" id="CHEBI:33019"/>
        <dbReference type="ChEBI" id="CHEBI:37575"/>
        <dbReference type="ChEBI" id="CHEBI:57841"/>
        <dbReference type="ChEBI" id="CHEBI:62899"/>
        <dbReference type="EC" id="2.5.1.3"/>
    </reaction>
</comment>
<feature type="domain" description="Thiamine phosphate synthase/TenI" evidence="11">
    <location>
        <begin position="18"/>
        <end position="205"/>
    </location>
</feature>
<dbReference type="EC" id="2.5.1.3" evidence="10"/>
<comment type="catalytic activity">
    <reaction evidence="7 10">
        <text>4-methyl-5-(2-phosphooxyethyl)-thiazole + 4-amino-2-methyl-5-(diphosphooxymethyl)pyrimidine + H(+) = thiamine phosphate + diphosphate</text>
        <dbReference type="Rhea" id="RHEA:22328"/>
        <dbReference type="ChEBI" id="CHEBI:15378"/>
        <dbReference type="ChEBI" id="CHEBI:33019"/>
        <dbReference type="ChEBI" id="CHEBI:37575"/>
        <dbReference type="ChEBI" id="CHEBI:57841"/>
        <dbReference type="ChEBI" id="CHEBI:58296"/>
        <dbReference type="EC" id="2.5.1.3"/>
    </reaction>
</comment>
<keyword evidence="5 10" id="KW-0460">Magnesium</keyword>
<evidence type="ECO:0000256" key="3">
    <source>
        <dbReference type="ARBA" id="ARBA00022679"/>
    </source>
</evidence>
<comment type="function">
    <text evidence="1 10">Condenses 4-methyl-5-(beta-hydroxyethyl)thiazole monophosphate (THZ-P) and 2-methyl-4-amino-5-hydroxymethyl pyrimidine pyrophosphate (HMP-PP) to form thiamine monophosphate (TMP).</text>
</comment>
<organism evidence="12 13">
    <name type="scientific">Actinomyces massiliensis F0489</name>
    <dbReference type="NCBI Taxonomy" id="1125718"/>
    <lineage>
        <taxon>Bacteria</taxon>
        <taxon>Bacillati</taxon>
        <taxon>Actinomycetota</taxon>
        <taxon>Actinomycetes</taxon>
        <taxon>Actinomycetales</taxon>
        <taxon>Actinomycetaceae</taxon>
        <taxon>Actinomyces</taxon>
    </lineage>
</organism>
<dbReference type="RefSeq" id="WP_008730860.1">
    <property type="nucleotide sequence ID" value="NZ_AKFT01000069.1"/>
</dbReference>
<evidence type="ECO:0000256" key="6">
    <source>
        <dbReference type="ARBA" id="ARBA00022977"/>
    </source>
</evidence>
<keyword evidence="4 10" id="KW-0479">Metal-binding</keyword>
<dbReference type="CDD" id="cd00564">
    <property type="entry name" value="TMP_TenI"/>
    <property type="match status" value="1"/>
</dbReference>
<dbReference type="PANTHER" id="PTHR20857">
    <property type="entry name" value="THIAMINE-PHOSPHATE PYROPHOSPHORYLASE"/>
    <property type="match status" value="1"/>
</dbReference>
<dbReference type="EMBL" id="AKFT01000069">
    <property type="protein sequence ID" value="EJF46251.1"/>
    <property type="molecule type" value="Genomic_DNA"/>
</dbReference>
<evidence type="ECO:0000256" key="2">
    <source>
        <dbReference type="ARBA" id="ARBA00005165"/>
    </source>
</evidence>
<dbReference type="OrthoDB" id="3243336at2"/>
<feature type="binding site" evidence="10">
    <location>
        <position position="79"/>
    </location>
    <ligand>
        <name>4-amino-2-methyl-5-(diphosphooxymethyl)pyrimidine</name>
        <dbReference type="ChEBI" id="CHEBI:57841"/>
    </ligand>
</feature>
<dbReference type="Pfam" id="PF02581">
    <property type="entry name" value="TMP-TENI"/>
    <property type="match status" value="1"/>
</dbReference>
<evidence type="ECO:0000313" key="12">
    <source>
        <dbReference type="EMBL" id="EJF46251.1"/>
    </source>
</evidence>
<feature type="binding site" evidence="10">
    <location>
        <position position="104"/>
    </location>
    <ligand>
        <name>Mg(2+)</name>
        <dbReference type="ChEBI" id="CHEBI:18420"/>
    </ligand>
</feature>
<protein>
    <recommendedName>
        <fullName evidence="10">Thiamine-phosphate synthase</fullName>
        <shortName evidence="10">TP synthase</shortName>
        <shortName evidence="10">TPS</shortName>
        <ecNumber evidence="10">2.5.1.3</ecNumber>
    </recommendedName>
    <alternativeName>
        <fullName evidence="10">Thiamine-phosphate pyrophosphorylase</fullName>
        <shortName evidence="10">TMP pyrophosphorylase</shortName>
        <shortName evidence="10">TMP-PPase</shortName>
    </alternativeName>
</protein>
<evidence type="ECO:0000313" key="13">
    <source>
        <dbReference type="Proteomes" id="UP000002941"/>
    </source>
</evidence>
<dbReference type="InterPro" id="IPR022998">
    <property type="entry name" value="ThiamineP_synth_TenI"/>
</dbReference>